<gene>
    <name evidence="8" type="ORF">EV690_1826</name>
</gene>
<evidence type="ECO:0000256" key="4">
    <source>
        <dbReference type="ARBA" id="ARBA00023136"/>
    </source>
</evidence>
<feature type="domain" description="GGDEF" evidence="7">
    <location>
        <begin position="274"/>
        <end position="412"/>
    </location>
</feature>
<dbReference type="InterPro" id="IPR001633">
    <property type="entry name" value="EAL_dom"/>
</dbReference>
<keyword evidence="9" id="KW-1185">Reference proteome</keyword>
<evidence type="ECO:0000313" key="8">
    <source>
        <dbReference type="EMBL" id="TCK58118.1"/>
    </source>
</evidence>
<dbReference type="Proteomes" id="UP000295565">
    <property type="component" value="Unassembled WGS sequence"/>
</dbReference>
<dbReference type="InterPro" id="IPR050706">
    <property type="entry name" value="Cyclic-di-GMP_PDE-like"/>
</dbReference>
<evidence type="ECO:0000256" key="1">
    <source>
        <dbReference type="ARBA" id="ARBA00004141"/>
    </source>
</evidence>
<evidence type="ECO:0000313" key="9">
    <source>
        <dbReference type="Proteomes" id="UP000295565"/>
    </source>
</evidence>
<dbReference type="Pfam" id="PF00990">
    <property type="entry name" value="GGDEF"/>
    <property type="match status" value="1"/>
</dbReference>
<evidence type="ECO:0000259" key="6">
    <source>
        <dbReference type="PROSITE" id="PS50883"/>
    </source>
</evidence>
<name>A0A4R1K271_9GAMM</name>
<dbReference type="InterPro" id="IPR029095">
    <property type="entry name" value="NarX-like_N"/>
</dbReference>
<dbReference type="CDD" id="cd01949">
    <property type="entry name" value="GGDEF"/>
    <property type="match status" value="1"/>
</dbReference>
<evidence type="ECO:0000256" key="3">
    <source>
        <dbReference type="ARBA" id="ARBA00022989"/>
    </source>
</evidence>
<dbReference type="PANTHER" id="PTHR33121:SF70">
    <property type="entry name" value="SIGNALING PROTEIN YKOW"/>
    <property type="match status" value="1"/>
</dbReference>
<evidence type="ECO:0000256" key="2">
    <source>
        <dbReference type="ARBA" id="ARBA00022692"/>
    </source>
</evidence>
<dbReference type="NCBIfam" id="TIGR00254">
    <property type="entry name" value="GGDEF"/>
    <property type="match status" value="1"/>
</dbReference>
<feature type="domain" description="EAL" evidence="6">
    <location>
        <begin position="421"/>
        <end position="677"/>
    </location>
</feature>
<dbReference type="InterPro" id="IPR029787">
    <property type="entry name" value="Nucleotide_cyclase"/>
</dbReference>
<comment type="caution">
    <text evidence="8">The sequence shown here is derived from an EMBL/GenBank/DDBJ whole genome shotgun (WGS) entry which is preliminary data.</text>
</comment>
<dbReference type="PANTHER" id="PTHR33121">
    <property type="entry name" value="CYCLIC DI-GMP PHOSPHODIESTERASE PDEF"/>
    <property type="match status" value="1"/>
</dbReference>
<dbReference type="InterPro" id="IPR035919">
    <property type="entry name" value="EAL_sf"/>
</dbReference>
<dbReference type="PROSITE" id="PS50883">
    <property type="entry name" value="EAL"/>
    <property type="match status" value="1"/>
</dbReference>
<dbReference type="RefSeq" id="WP_131912630.1">
    <property type="nucleotide sequence ID" value="NZ_OU594967.1"/>
</dbReference>
<dbReference type="Gene3D" id="3.30.70.270">
    <property type="match status" value="1"/>
</dbReference>
<dbReference type="GO" id="GO:0016020">
    <property type="term" value="C:membrane"/>
    <property type="evidence" value="ECO:0007669"/>
    <property type="project" value="UniProtKB-SubCell"/>
</dbReference>
<comment type="subcellular location">
    <subcellularLocation>
        <location evidence="1">Membrane</location>
        <topology evidence="1">Multi-pass membrane protein</topology>
    </subcellularLocation>
</comment>
<dbReference type="SUPFAM" id="SSF55073">
    <property type="entry name" value="Nucleotide cyclase"/>
    <property type="match status" value="1"/>
</dbReference>
<dbReference type="OrthoDB" id="9816034at2"/>
<evidence type="ECO:0000259" key="7">
    <source>
        <dbReference type="PROSITE" id="PS50887"/>
    </source>
</evidence>
<protein>
    <submittedName>
        <fullName evidence="8">Diguanylate cyclase (GGDEF)-like protein</fullName>
    </submittedName>
</protein>
<dbReference type="InterPro" id="IPR043128">
    <property type="entry name" value="Rev_trsase/Diguanyl_cyclase"/>
</dbReference>
<evidence type="ECO:0000256" key="5">
    <source>
        <dbReference type="SAM" id="Phobius"/>
    </source>
</evidence>
<dbReference type="GO" id="GO:0071111">
    <property type="term" value="F:cyclic-guanylate-specific phosphodiesterase activity"/>
    <property type="evidence" value="ECO:0007669"/>
    <property type="project" value="InterPro"/>
</dbReference>
<dbReference type="SMART" id="SM00267">
    <property type="entry name" value="GGDEF"/>
    <property type="match status" value="1"/>
</dbReference>
<dbReference type="Gene3D" id="3.20.20.450">
    <property type="entry name" value="EAL domain"/>
    <property type="match status" value="1"/>
</dbReference>
<dbReference type="SUPFAM" id="SSF141868">
    <property type="entry name" value="EAL domain-like"/>
    <property type="match status" value="1"/>
</dbReference>
<accession>A0A4R1K271</accession>
<keyword evidence="3 5" id="KW-1133">Transmembrane helix</keyword>
<organism evidence="8 9">
    <name type="scientific">Celerinatantimonas diazotrophica</name>
    <dbReference type="NCBI Taxonomy" id="412034"/>
    <lineage>
        <taxon>Bacteria</taxon>
        <taxon>Pseudomonadati</taxon>
        <taxon>Pseudomonadota</taxon>
        <taxon>Gammaproteobacteria</taxon>
        <taxon>Celerinatantimonadaceae</taxon>
        <taxon>Celerinatantimonas</taxon>
    </lineage>
</organism>
<dbReference type="PROSITE" id="PS50887">
    <property type="entry name" value="GGDEF"/>
    <property type="match status" value="1"/>
</dbReference>
<feature type="transmembrane region" description="Helical" evidence="5">
    <location>
        <begin position="17"/>
        <end position="37"/>
    </location>
</feature>
<dbReference type="CDD" id="cd01948">
    <property type="entry name" value="EAL"/>
    <property type="match status" value="1"/>
</dbReference>
<dbReference type="Pfam" id="PF13675">
    <property type="entry name" value="PilJ"/>
    <property type="match status" value="1"/>
</dbReference>
<dbReference type="InterPro" id="IPR000160">
    <property type="entry name" value="GGDEF_dom"/>
</dbReference>
<dbReference type="SMART" id="SM00052">
    <property type="entry name" value="EAL"/>
    <property type="match status" value="1"/>
</dbReference>
<dbReference type="EMBL" id="SMGD01000012">
    <property type="protein sequence ID" value="TCK58118.1"/>
    <property type="molecule type" value="Genomic_DNA"/>
</dbReference>
<keyword evidence="4 5" id="KW-0472">Membrane</keyword>
<dbReference type="AlphaFoldDB" id="A0A4R1K271"/>
<reference evidence="8 9" key="1">
    <citation type="submission" date="2019-03" db="EMBL/GenBank/DDBJ databases">
        <title>Genomic Encyclopedia of Type Strains, Phase IV (KMG-IV): sequencing the most valuable type-strain genomes for metagenomic binning, comparative biology and taxonomic classification.</title>
        <authorList>
            <person name="Goeker M."/>
        </authorList>
    </citation>
    <scope>NUCLEOTIDE SEQUENCE [LARGE SCALE GENOMIC DNA]</scope>
    <source>
        <strain evidence="8 9">DSM 18577</strain>
    </source>
</reference>
<dbReference type="Pfam" id="PF00563">
    <property type="entry name" value="EAL"/>
    <property type="match status" value="1"/>
</dbReference>
<proteinExistence type="predicted"/>
<sequence length="688" mass="78412">MAKTSNNIHYHWRHGTYTYLAALALIAILAICSHYLVQGIITEQEATARIVNLAGRQRMLSQRITLFAGDIVNNKESSYKLAKEYQQSIEQMTRVHEGLINGSKQLEIPLLTSQAVRAIFFKPPVNLDQKVNNFLHLASTLTSDNINSKHQRDLFNQLKFSAYHEMLQSLDTLVLRYQQESESAIQQLQFYNRISLGGMLLTLLLEAIFIFRPLLLNLYRRERQYVTLLQQKEQEIADHVRFQVFNDYLTKLPNRLAMLERIQTCIQLVNHNRSHLVVIAISLNRFSSINESLGHENGDLLLIELAGRLNQFIGQKYYGFVGRIVADEFAMVIDLSKDSTETPLLLRQLSALIHTPISLQSPQPQDVQLSASFGLAFYPDDGQNPYELILHANQAMGIAKTEGGENFRIFSPTMTSQISRRNWIEQHLRQSLHERGKEQLQLVYQPKVNLQTYQLMGVEALLRWNHPQEGPISPAEFIPVAESSGVILELGEWVLIQAFKQIAQWQKQNLSIKVAVNVSVKQLLKENISQSIIAIANRARINPSMVQIEITEDHMMENLTQIINELTMLERFGFELAIDDFGTGHSSLARLRNLPVKYLKIDRSFVCNAPHDHKDAQLVAAIIDMGHSLNKVIIAEGIETTEQMELLQTLGCEQGQGFLFAKPLKPEELIKFIHLNHIAPTPYESQAM</sequence>
<feature type="transmembrane region" description="Helical" evidence="5">
    <location>
        <begin position="194"/>
        <end position="215"/>
    </location>
</feature>
<keyword evidence="2 5" id="KW-0812">Transmembrane</keyword>